<accession>A0A8H7N1B4</accession>
<protein>
    <recommendedName>
        <fullName evidence="5">Condensation domain-containing protein</fullName>
    </recommendedName>
</protein>
<name>A0A8H7N1B4_BIOOC</name>
<evidence type="ECO:0000256" key="2">
    <source>
        <dbReference type="SAM" id="MobiDB-lite"/>
    </source>
</evidence>
<dbReference type="Gene3D" id="3.30.559.30">
    <property type="entry name" value="Nonribosomal peptide synthetase, condensation domain"/>
    <property type="match status" value="1"/>
</dbReference>
<reference evidence="3" key="1">
    <citation type="submission" date="2020-10" db="EMBL/GenBank/DDBJ databases">
        <title>High-Quality Genome Resource of Clonostachys rosea strain S41 by Oxford Nanopore Long-Read Sequencing.</title>
        <authorList>
            <person name="Wang H."/>
        </authorList>
    </citation>
    <scope>NUCLEOTIDE SEQUENCE</scope>
    <source>
        <strain evidence="3">S41</strain>
    </source>
</reference>
<proteinExistence type="inferred from homology"/>
<evidence type="ECO:0000313" key="4">
    <source>
        <dbReference type="Proteomes" id="UP000616885"/>
    </source>
</evidence>
<sequence>MSVVDMNSTMVQTRELDGQQLGHTSLKRPLNQSSLSSDQSIMSATANHDVLHTARIKSMTMAAPSDGACVPIWQDADVAYWQKELTGCESATTIYPSVILSEMTDLQAQQHKHAFTLNARCPATAITTPTLVRAAWALVAGCMTNSEDVTFGVTMSNHNLATGTAMLPARFKLSRHRTVSEYLCSVQSQVAEMGQHCPPCLQQISGINQGAAHACMFQTLLGVETGEDAALRKNSGLGSGQSQLGNQHPGLAILVQISGSSITATACYNAAMIEPKDLEALLFRA</sequence>
<comment type="caution">
    <text evidence="3">The sequence shown here is derived from an EMBL/GenBank/DDBJ whole genome shotgun (WGS) entry which is preliminary data.</text>
</comment>
<dbReference type="SUPFAM" id="SSF52777">
    <property type="entry name" value="CoA-dependent acyltransferases"/>
    <property type="match status" value="1"/>
</dbReference>
<dbReference type="Proteomes" id="UP000616885">
    <property type="component" value="Unassembled WGS sequence"/>
</dbReference>
<evidence type="ECO:0000256" key="1">
    <source>
        <dbReference type="ARBA" id="ARBA00029454"/>
    </source>
</evidence>
<evidence type="ECO:0000313" key="3">
    <source>
        <dbReference type="EMBL" id="KAF9744375.1"/>
    </source>
</evidence>
<comment type="similarity">
    <text evidence="1">Belongs to the NRP synthetase family.</text>
</comment>
<feature type="region of interest" description="Disordered" evidence="2">
    <location>
        <begin position="14"/>
        <end position="34"/>
    </location>
</feature>
<evidence type="ECO:0008006" key="5">
    <source>
        <dbReference type="Google" id="ProtNLM"/>
    </source>
</evidence>
<dbReference type="PANTHER" id="PTHR45398:SF1">
    <property type="entry name" value="ENZYME, PUTATIVE (JCVI)-RELATED"/>
    <property type="match status" value="1"/>
</dbReference>
<organism evidence="3 4">
    <name type="scientific">Bionectria ochroleuca</name>
    <name type="common">Gliocladium roseum</name>
    <dbReference type="NCBI Taxonomy" id="29856"/>
    <lineage>
        <taxon>Eukaryota</taxon>
        <taxon>Fungi</taxon>
        <taxon>Dikarya</taxon>
        <taxon>Ascomycota</taxon>
        <taxon>Pezizomycotina</taxon>
        <taxon>Sordariomycetes</taxon>
        <taxon>Hypocreomycetidae</taxon>
        <taxon>Hypocreales</taxon>
        <taxon>Bionectriaceae</taxon>
        <taxon>Clonostachys</taxon>
    </lineage>
</organism>
<dbReference type="PANTHER" id="PTHR45398">
    <property type="match status" value="1"/>
</dbReference>
<dbReference type="EMBL" id="JADCTT010000014">
    <property type="protein sequence ID" value="KAF9744375.1"/>
    <property type="molecule type" value="Genomic_DNA"/>
</dbReference>
<gene>
    <name evidence="3" type="ORF">IM811_005156</name>
</gene>
<dbReference type="AlphaFoldDB" id="A0A8H7N1B4"/>